<reference evidence="3" key="1">
    <citation type="journal article" date="2018" name="Nat. Microbiol.">
        <title>Leveraging single-cell genomics to expand the fungal tree of life.</title>
        <authorList>
            <person name="Ahrendt S.R."/>
            <person name="Quandt C.A."/>
            <person name="Ciobanu D."/>
            <person name="Clum A."/>
            <person name="Salamov A."/>
            <person name="Andreopoulos B."/>
            <person name="Cheng J.F."/>
            <person name="Woyke T."/>
            <person name="Pelin A."/>
            <person name="Henrissat B."/>
            <person name="Reynolds N.K."/>
            <person name="Benny G.L."/>
            <person name="Smith M.E."/>
            <person name="James T.Y."/>
            <person name="Grigoriev I.V."/>
        </authorList>
    </citation>
    <scope>NUCLEOTIDE SEQUENCE [LARGE SCALE GENOMIC DNA]</scope>
    <source>
        <strain evidence="3">RSA 1356</strain>
    </source>
</reference>
<evidence type="ECO:0000313" key="2">
    <source>
        <dbReference type="EMBL" id="RKP07718.1"/>
    </source>
</evidence>
<feature type="signal peptide" evidence="1">
    <location>
        <begin position="1"/>
        <end position="26"/>
    </location>
</feature>
<dbReference type="Proteomes" id="UP000271241">
    <property type="component" value="Unassembled WGS sequence"/>
</dbReference>
<gene>
    <name evidence="2" type="ORF">THASP1DRAFT_30473</name>
</gene>
<evidence type="ECO:0000313" key="3">
    <source>
        <dbReference type="Proteomes" id="UP000271241"/>
    </source>
</evidence>
<proteinExistence type="predicted"/>
<feature type="chain" id="PRO_5020350856" evidence="1">
    <location>
        <begin position="27"/>
        <end position="145"/>
    </location>
</feature>
<keyword evidence="3" id="KW-1185">Reference proteome</keyword>
<organism evidence="2 3">
    <name type="scientific">Thamnocephalis sphaerospora</name>
    <dbReference type="NCBI Taxonomy" id="78915"/>
    <lineage>
        <taxon>Eukaryota</taxon>
        <taxon>Fungi</taxon>
        <taxon>Fungi incertae sedis</taxon>
        <taxon>Zoopagomycota</taxon>
        <taxon>Zoopagomycotina</taxon>
        <taxon>Zoopagomycetes</taxon>
        <taxon>Zoopagales</taxon>
        <taxon>Sigmoideomycetaceae</taxon>
        <taxon>Thamnocephalis</taxon>
    </lineage>
</organism>
<evidence type="ECO:0000256" key="1">
    <source>
        <dbReference type="SAM" id="SignalP"/>
    </source>
</evidence>
<dbReference type="AlphaFoldDB" id="A0A4P9XP26"/>
<sequence>MLSYTRITLAVAALTLLLGNQMLASAQDVDSESSGSGKISLSAEITVVTPRALISDDTHPGKNVLVTWSAAINGKNLDSKTEWWNDDTPYTNKFGDCDSETGCVSVDGEGGSYSMTAKVGGQEVTCPCNWSGFPGRGRCIAECSS</sequence>
<protein>
    <submittedName>
        <fullName evidence="2">Uncharacterized protein</fullName>
    </submittedName>
</protein>
<dbReference type="EMBL" id="KZ992681">
    <property type="protein sequence ID" value="RKP07718.1"/>
    <property type="molecule type" value="Genomic_DNA"/>
</dbReference>
<name>A0A4P9XP26_9FUNG</name>
<accession>A0A4P9XP26</accession>
<keyword evidence="1" id="KW-0732">Signal</keyword>